<dbReference type="EMBL" id="BABS01000029">
    <property type="protein sequence ID" value="GAA08292.1"/>
    <property type="molecule type" value="Genomic_DNA"/>
</dbReference>
<organism evidence="2 3">
    <name type="scientific">Acetobacter tropicalis NBRC 101654</name>
    <dbReference type="NCBI Taxonomy" id="749388"/>
    <lineage>
        <taxon>Bacteria</taxon>
        <taxon>Pseudomonadati</taxon>
        <taxon>Pseudomonadota</taxon>
        <taxon>Alphaproteobacteria</taxon>
        <taxon>Acetobacterales</taxon>
        <taxon>Acetobacteraceae</taxon>
        <taxon>Acetobacter</taxon>
    </lineage>
</organism>
<evidence type="ECO:0000313" key="2">
    <source>
        <dbReference type="EMBL" id="GAA08292.1"/>
    </source>
</evidence>
<dbReference type="Proteomes" id="UP000004319">
    <property type="component" value="Unassembled WGS sequence"/>
</dbReference>
<name>F7VD47_9PROT</name>
<accession>F7VD47</accession>
<gene>
    <name evidence="2" type="ORF">ATPR_1296</name>
</gene>
<sequence>MQDGSHCKQNGRGEGFRPLPRPFAADLFSVPCGLFRQTVSALPAAPQSR</sequence>
<evidence type="ECO:0000313" key="3">
    <source>
        <dbReference type="Proteomes" id="UP000004319"/>
    </source>
</evidence>
<reference evidence="2 3" key="1">
    <citation type="journal article" date="2011" name="Biochem. Biophys. Res. Commun.">
        <title>Increased number of Arginine-based salt bridges contributes to the thermotolerance of thermotolerant acetic acid bacteria, Acetobacter tropicalis SKU1100.</title>
        <authorList>
            <person name="Matsutani M."/>
            <person name="Hirakawa H."/>
            <person name="Nishikura M."/>
            <person name="Soemphol W."/>
            <person name="Ali I.A.I."/>
            <person name="Yakushi T."/>
            <person name="Matsushita K."/>
        </authorList>
    </citation>
    <scope>NUCLEOTIDE SEQUENCE [LARGE SCALE GENOMIC DNA]</scope>
    <source>
        <strain evidence="2 3">NBRC 101654</strain>
    </source>
</reference>
<feature type="region of interest" description="Disordered" evidence="1">
    <location>
        <begin position="1"/>
        <end position="20"/>
    </location>
</feature>
<proteinExistence type="predicted"/>
<evidence type="ECO:0000256" key="1">
    <source>
        <dbReference type="SAM" id="MobiDB-lite"/>
    </source>
</evidence>
<comment type="caution">
    <text evidence="2">The sequence shown here is derived from an EMBL/GenBank/DDBJ whole genome shotgun (WGS) entry which is preliminary data.</text>
</comment>
<protein>
    <submittedName>
        <fullName evidence="2">Uncharacterized protein</fullName>
    </submittedName>
</protein>
<dbReference type="AlphaFoldDB" id="F7VD47"/>